<proteinExistence type="predicted"/>
<name>A0AC58TWL6_TOBAC</name>
<dbReference type="Proteomes" id="UP000790787">
    <property type="component" value="Chromosome 23"/>
</dbReference>
<reference evidence="1" key="1">
    <citation type="journal article" date="2014" name="Nat. Commun.">
        <title>The tobacco genome sequence and its comparison with those of tomato and potato.</title>
        <authorList>
            <person name="Sierro N."/>
            <person name="Battey J.N."/>
            <person name="Ouadi S."/>
            <person name="Bakaher N."/>
            <person name="Bovet L."/>
            <person name="Willig A."/>
            <person name="Goepfert S."/>
            <person name="Peitsch M.C."/>
            <person name="Ivanov N.V."/>
        </authorList>
    </citation>
    <scope>NUCLEOTIDE SEQUENCE [LARGE SCALE GENOMIC DNA]</scope>
</reference>
<dbReference type="RefSeq" id="XP_075101626.1">
    <property type="nucleotide sequence ID" value="XM_075245525.1"/>
</dbReference>
<evidence type="ECO:0000313" key="1">
    <source>
        <dbReference type="Proteomes" id="UP000790787"/>
    </source>
</evidence>
<organism evidence="1 2">
    <name type="scientific">Nicotiana tabacum</name>
    <name type="common">Common tobacco</name>
    <dbReference type="NCBI Taxonomy" id="4097"/>
    <lineage>
        <taxon>Eukaryota</taxon>
        <taxon>Viridiplantae</taxon>
        <taxon>Streptophyta</taxon>
        <taxon>Embryophyta</taxon>
        <taxon>Tracheophyta</taxon>
        <taxon>Spermatophyta</taxon>
        <taxon>Magnoliopsida</taxon>
        <taxon>eudicotyledons</taxon>
        <taxon>Gunneridae</taxon>
        <taxon>Pentapetalae</taxon>
        <taxon>asterids</taxon>
        <taxon>lamiids</taxon>
        <taxon>Solanales</taxon>
        <taxon>Solanaceae</taxon>
        <taxon>Nicotianoideae</taxon>
        <taxon>Nicotianeae</taxon>
        <taxon>Nicotiana</taxon>
    </lineage>
</organism>
<accession>A0AC58TWL6</accession>
<protein>
    <submittedName>
        <fullName evidence="2">Uncharacterized protein LOC142177066</fullName>
    </submittedName>
</protein>
<evidence type="ECO:0000313" key="2">
    <source>
        <dbReference type="RefSeq" id="XP_075101626.1"/>
    </source>
</evidence>
<keyword evidence="1" id="KW-1185">Reference proteome</keyword>
<reference evidence="2" key="2">
    <citation type="submission" date="2025-08" db="UniProtKB">
        <authorList>
            <consortium name="RefSeq"/>
        </authorList>
    </citation>
    <scope>IDENTIFICATION</scope>
    <source>
        <tissue evidence="2">Leaf</tissue>
    </source>
</reference>
<gene>
    <name evidence="2" type="primary">LOC142177066</name>
</gene>
<sequence>MVEDIMEVFIDDFSVVGNSFEDCIVLGHRVSSKGIEVDHSKVDVIENLPPPTSFYRRFIKDFSKIANPLCKLLEKDHPFVFFDDYKLAFEELKKRLVNAPITVSPDWEKSFELMCDPSDYAIGAVLGQRKDKMESYLIGSKVIVYTDHTTLRYLIEKKESKPHLICWVLLLQEFDLEIRDRKGTKNQVTDHLSRAFTKLLEKYGVCHKVATPYHPQTSGKVKVSNREIKSVLTKTVNATRTDWERKLDDALWAYRTSFKTPIGMSPYKLVFGKSCHLPGKLEHKALWALWQLNLDMETTGTSRVTALHELEEFCFQAFKSRLYKERMKMMHDKHILDRNFKPEDLCNMGRPTASSKAPAKAKAPPKAKATSSGPPPKKRTRVEATSGSHSGKGKQVASASIGAQPQERATREYGIKSVPPSEKEYV</sequence>